<gene>
    <name evidence="5" type="ORF">Mal15_47250</name>
</gene>
<dbReference type="Gene3D" id="2.130.10.130">
    <property type="entry name" value="Integrin alpha, N-terminal"/>
    <property type="match status" value="1"/>
</dbReference>
<dbReference type="InterPro" id="IPR011990">
    <property type="entry name" value="TPR-like_helical_dom_sf"/>
</dbReference>
<dbReference type="Gene3D" id="1.25.40.10">
    <property type="entry name" value="Tetratricopeptide repeat domain"/>
    <property type="match status" value="1"/>
</dbReference>
<proteinExistence type="predicted"/>
<evidence type="ECO:0000313" key="6">
    <source>
        <dbReference type="Proteomes" id="UP000321353"/>
    </source>
</evidence>
<keyword evidence="6" id="KW-1185">Reference proteome</keyword>
<name>A0A5B9MIB2_9BACT</name>
<dbReference type="InterPro" id="IPR028994">
    <property type="entry name" value="Integrin_alpha_N"/>
</dbReference>
<dbReference type="Pfam" id="PF07593">
    <property type="entry name" value="UnbV_ASPIC"/>
    <property type="match status" value="1"/>
</dbReference>
<feature type="domain" description="ASPIC/UnbV" evidence="4">
    <location>
        <begin position="938"/>
        <end position="999"/>
    </location>
</feature>
<dbReference type="PANTHER" id="PTHR16026">
    <property type="entry name" value="CARTILAGE ACIDIC PROTEIN 1"/>
    <property type="match status" value="1"/>
</dbReference>
<evidence type="ECO:0000256" key="3">
    <source>
        <dbReference type="SAM" id="SignalP"/>
    </source>
</evidence>
<dbReference type="InterPro" id="IPR013517">
    <property type="entry name" value="FG-GAP"/>
</dbReference>
<feature type="signal peptide" evidence="3">
    <location>
        <begin position="1"/>
        <end position="29"/>
    </location>
</feature>
<protein>
    <submittedName>
        <fullName evidence="5">ASPIC and UnbV</fullName>
    </submittedName>
</protein>
<keyword evidence="1 3" id="KW-0732">Signal</keyword>
<dbReference type="AlphaFoldDB" id="A0A5B9MIB2"/>
<dbReference type="EMBL" id="CP036264">
    <property type="protein sequence ID" value="QEG00654.1"/>
    <property type="molecule type" value="Genomic_DNA"/>
</dbReference>
<reference evidence="5 6" key="1">
    <citation type="submission" date="2019-02" db="EMBL/GenBank/DDBJ databases">
        <title>Planctomycetal bacteria perform biofilm scaping via a novel small molecule.</title>
        <authorList>
            <person name="Jeske O."/>
            <person name="Boedeker C."/>
            <person name="Wiegand S."/>
            <person name="Breitling P."/>
            <person name="Kallscheuer N."/>
            <person name="Jogler M."/>
            <person name="Rohde M."/>
            <person name="Petersen J."/>
            <person name="Medema M.H."/>
            <person name="Surup F."/>
            <person name="Jogler C."/>
        </authorList>
    </citation>
    <scope>NUCLEOTIDE SEQUENCE [LARGE SCALE GENOMIC DNA]</scope>
    <source>
        <strain evidence="5 6">Mal15</strain>
    </source>
</reference>
<dbReference type="SUPFAM" id="SSF69318">
    <property type="entry name" value="Integrin alpha N-terminal domain"/>
    <property type="match status" value="1"/>
</dbReference>
<sequence precursor="true">MTRCFTITTARQSVCCLLLVLAFSPGCNRDTPDPEVDGPNPGAAVSEATLDEARGQIAAGHFDAARAVIARYLQDHPDDPEGLEMAGDGAVQADDPIAATKFYQAAVAAAEVPSKQLWLKWAGATVSDQRPFETIAVLRDAVQVYPDVLEIRQNLASLLARVGLQHQAAEHLRWLVQHKHRSQNVLLILADLNRPQTFAPTCESALRRHPDDLRPRFSLAQLDAAQSKWNEVEQALAAVVARHRDFVPALALYGRALVELDRTEAVRQWSQSLPPQIEGDPQYWLAAGIWASRQEATEQAARAYWAAVRLDENDPESLQGLSASLAKLGRTEQARVAADRAENLAMLRSHTTTLATWDYDSQTAVVDLARTLYDLGRLWEATSWLMAGASMQQHPDPRWEQTLRKIRAELKGSTPWQLPDSLVSTKIDLSSYPEVAWRQSSDDVSPSLAEPADPERSLVGPAVSRERAVPGLRDGFGVAAPFRDEAATRSLKHVCAIDKPDDQEAGLMIYQSGAGGAGVIDFDLDGWPDLYLTVMDGTPDRQDSRPNRLHRNLAGEFSDVTAAASLIDRGFAQGISVGDYDADGWPDVYVANIGPNQLYRNNGDGTFQEVTERCGLGRKEPGGSGWTTSVAIADLNGDGQADIYEVGYCRGEQPLTLECIDPSVDQPRSCNPIAFDAEPDRIWAGNGDGTFHDATDWLGPHEPGRGFALVVGDLDGRRGLETYVANDMTANHFWAKRDGTNAFGLSEQAGVRGLAFNRRSAAQASMGIAAADADRDGDIDFLLTHFVDDHNTYYRQDSPGVWSDESQVAGFAESSQPMLAYGTQWIDVDNDGSLEVFIANGDIDDFRSQGRAFRQRAQLLKQVTRGRWQVTAADQRGGYFGEHKLARAVATLDANRDGRCDLIVTHLFDPVALLINQTATSGKQTRFFLRARSTHRDAIGTRVRFTTDTGTLEQSLLTGNGFQCVNEACVAFGTCDAETLRNVQVTWPDGIDESLGKLDSGADYLVTQGAGVWRLGS</sequence>
<feature type="region of interest" description="Disordered" evidence="2">
    <location>
        <begin position="440"/>
        <end position="462"/>
    </location>
</feature>
<feature type="chain" id="PRO_5022678052" evidence="3">
    <location>
        <begin position="30"/>
        <end position="1017"/>
    </location>
</feature>
<evidence type="ECO:0000256" key="1">
    <source>
        <dbReference type="ARBA" id="ARBA00022729"/>
    </source>
</evidence>
<evidence type="ECO:0000259" key="4">
    <source>
        <dbReference type="Pfam" id="PF07593"/>
    </source>
</evidence>
<dbReference type="SUPFAM" id="SSF48452">
    <property type="entry name" value="TPR-like"/>
    <property type="match status" value="1"/>
</dbReference>
<accession>A0A5B9MIB2</accession>
<evidence type="ECO:0000256" key="2">
    <source>
        <dbReference type="SAM" id="MobiDB-lite"/>
    </source>
</evidence>
<organism evidence="5 6">
    <name type="scientific">Stieleria maiorica</name>
    <dbReference type="NCBI Taxonomy" id="2795974"/>
    <lineage>
        <taxon>Bacteria</taxon>
        <taxon>Pseudomonadati</taxon>
        <taxon>Planctomycetota</taxon>
        <taxon>Planctomycetia</taxon>
        <taxon>Pirellulales</taxon>
        <taxon>Pirellulaceae</taxon>
        <taxon>Stieleria</taxon>
    </lineage>
</organism>
<dbReference type="PANTHER" id="PTHR16026:SF0">
    <property type="entry name" value="CARTILAGE ACIDIC PROTEIN 1"/>
    <property type="match status" value="1"/>
</dbReference>
<dbReference type="KEGG" id="smam:Mal15_47250"/>
<dbReference type="Proteomes" id="UP000321353">
    <property type="component" value="Chromosome"/>
</dbReference>
<dbReference type="Pfam" id="PF13517">
    <property type="entry name" value="FG-GAP_3"/>
    <property type="match status" value="2"/>
</dbReference>
<dbReference type="InterPro" id="IPR027039">
    <property type="entry name" value="Crtac1"/>
</dbReference>
<dbReference type="RefSeq" id="WP_147869856.1">
    <property type="nucleotide sequence ID" value="NZ_CP036264.1"/>
</dbReference>
<dbReference type="InterPro" id="IPR011519">
    <property type="entry name" value="UnbV_ASPIC"/>
</dbReference>
<evidence type="ECO:0000313" key="5">
    <source>
        <dbReference type="EMBL" id="QEG00654.1"/>
    </source>
</evidence>